<keyword evidence="7" id="KW-1185">Reference proteome</keyword>
<evidence type="ECO:0000256" key="3">
    <source>
        <dbReference type="ARBA" id="ARBA00023125"/>
    </source>
</evidence>
<reference evidence="6 7" key="1">
    <citation type="submission" date="2019-07" db="EMBL/GenBank/DDBJ databases">
        <title>Sphingomonas alkalisoli sp. nov., isolated from rhizosphere soil of Suaedae salsa.</title>
        <authorList>
            <person name="Zhang H."/>
            <person name="Xu L."/>
            <person name="Zhang J.-X."/>
            <person name="Sun J.-Q."/>
        </authorList>
    </citation>
    <scope>NUCLEOTIDE SEQUENCE [LARGE SCALE GENOMIC DNA]</scope>
    <source>
        <strain evidence="6 7">XS-10</strain>
    </source>
</reference>
<organism evidence="6 7">
    <name type="scientific">Sphingomonas suaedae</name>
    <dbReference type="NCBI Taxonomy" id="2599297"/>
    <lineage>
        <taxon>Bacteria</taxon>
        <taxon>Pseudomonadati</taxon>
        <taxon>Pseudomonadota</taxon>
        <taxon>Alphaproteobacteria</taxon>
        <taxon>Sphingomonadales</taxon>
        <taxon>Sphingomonadaceae</taxon>
        <taxon>Sphingomonas</taxon>
    </lineage>
</organism>
<dbReference type="PANTHER" id="PTHR30537:SF5">
    <property type="entry name" value="HTH-TYPE TRANSCRIPTIONAL ACTIVATOR TTDR-RELATED"/>
    <property type="match status" value="1"/>
</dbReference>
<evidence type="ECO:0000313" key="7">
    <source>
        <dbReference type="Proteomes" id="UP000318055"/>
    </source>
</evidence>
<dbReference type="PANTHER" id="PTHR30537">
    <property type="entry name" value="HTH-TYPE TRANSCRIPTIONAL REGULATOR"/>
    <property type="match status" value="1"/>
</dbReference>
<keyword evidence="3" id="KW-0238">DNA-binding</keyword>
<dbReference type="RefSeq" id="WP_145848018.1">
    <property type="nucleotide sequence ID" value="NZ_CP042239.1"/>
</dbReference>
<dbReference type="SUPFAM" id="SSF46785">
    <property type="entry name" value="Winged helix' DNA-binding domain"/>
    <property type="match status" value="1"/>
</dbReference>
<dbReference type="GO" id="GO:0006351">
    <property type="term" value="P:DNA-templated transcription"/>
    <property type="evidence" value="ECO:0007669"/>
    <property type="project" value="TreeGrafter"/>
</dbReference>
<dbReference type="Pfam" id="PF03466">
    <property type="entry name" value="LysR_substrate"/>
    <property type="match status" value="1"/>
</dbReference>
<dbReference type="GO" id="GO:0003700">
    <property type="term" value="F:DNA-binding transcription factor activity"/>
    <property type="evidence" value="ECO:0007669"/>
    <property type="project" value="InterPro"/>
</dbReference>
<dbReference type="Gene3D" id="3.40.190.290">
    <property type="match status" value="1"/>
</dbReference>
<dbReference type="SUPFAM" id="SSF53850">
    <property type="entry name" value="Periplasmic binding protein-like II"/>
    <property type="match status" value="1"/>
</dbReference>
<dbReference type="InterPro" id="IPR005119">
    <property type="entry name" value="LysR_subst-bd"/>
</dbReference>
<keyword evidence="2" id="KW-0805">Transcription regulation</keyword>
<keyword evidence="4" id="KW-0804">Transcription</keyword>
<evidence type="ECO:0000259" key="5">
    <source>
        <dbReference type="PROSITE" id="PS50931"/>
    </source>
</evidence>
<dbReference type="OrthoDB" id="9786526at2"/>
<evidence type="ECO:0000313" key="6">
    <source>
        <dbReference type="EMBL" id="QDX26927.1"/>
    </source>
</evidence>
<sequence>MDKLDAMALLATAVDEGSLAAAGRRHGRSPASVTRAVALLEALTGETLLLRSTRRLRLTPAGDRHLAVWRDVLARLGEMEHATTNGLLNGRIVLTAPELFGRLKVLPVLESFLNQQPLVSARILLLNRLVDLVGEGVDLAIRLAPLPDSTLTAIKLGELRVLVCAAPQYLDRVGLPTSPRDLAEHDCLGLNAAGDGELWPFRTTSVSGSRVRSIRVQTRLSMNNASAAIDAALRGHGLVRVRSYQVAAYLSEGRLVQVLSDFETPPEPAHLVFHPERGKLPSLRAFVDHAVPALRDELQRIKQMVALPSSLISSSTTPVGQGRAI</sequence>
<dbReference type="InterPro" id="IPR058163">
    <property type="entry name" value="LysR-type_TF_proteobact-type"/>
</dbReference>
<dbReference type="KEGG" id="ssua:FPZ54_13535"/>
<evidence type="ECO:0000256" key="1">
    <source>
        <dbReference type="ARBA" id="ARBA00009437"/>
    </source>
</evidence>
<accession>A0A518RHI2</accession>
<dbReference type="PROSITE" id="PS50931">
    <property type="entry name" value="HTH_LYSR"/>
    <property type="match status" value="1"/>
</dbReference>
<dbReference type="InterPro" id="IPR036390">
    <property type="entry name" value="WH_DNA-bd_sf"/>
</dbReference>
<dbReference type="Proteomes" id="UP000318055">
    <property type="component" value="Chromosome"/>
</dbReference>
<dbReference type="AlphaFoldDB" id="A0A518RHI2"/>
<feature type="domain" description="HTH lysR-type" evidence="5">
    <location>
        <begin position="1"/>
        <end position="59"/>
    </location>
</feature>
<dbReference type="InterPro" id="IPR000847">
    <property type="entry name" value="LysR_HTH_N"/>
</dbReference>
<name>A0A518RHI2_9SPHN</name>
<dbReference type="Gene3D" id="1.10.10.10">
    <property type="entry name" value="Winged helix-like DNA-binding domain superfamily/Winged helix DNA-binding domain"/>
    <property type="match status" value="1"/>
</dbReference>
<protein>
    <submittedName>
        <fullName evidence="6">LysR family transcriptional regulator</fullName>
    </submittedName>
</protein>
<proteinExistence type="inferred from homology"/>
<evidence type="ECO:0000256" key="4">
    <source>
        <dbReference type="ARBA" id="ARBA00023163"/>
    </source>
</evidence>
<dbReference type="EMBL" id="CP042239">
    <property type="protein sequence ID" value="QDX26927.1"/>
    <property type="molecule type" value="Genomic_DNA"/>
</dbReference>
<comment type="similarity">
    <text evidence="1">Belongs to the LysR transcriptional regulatory family.</text>
</comment>
<dbReference type="Pfam" id="PF00126">
    <property type="entry name" value="HTH_1"/>
    <property type="match status" value="1"/>
</dbReference>
<evidence type="ECO:0000256" key="2">
    <source>
        <dbReference type="ARBA" id="ARBA00023015"/>
    </source>
</evidence>
<gene>
    <name evidence="6" type="ORF">FPZ54_13535</name>
</gene>
<dbReference type="GO" id="GO:0043565">
    <property type="term" value="F:sequence-specific DNA binding"/>
    <property type="evidence" value="ECO:0007669"/>
    <property type="project" value="TreeGrafter"/>
</dbReference>
<dbReference type="InterPro" id="IPR036388">
    <property type="entry name" value="WH-like_DNA-bd_sf"/>
</dbReference>